<sequence>MDHQDELVPHVLIFPLPIQSPVNSMLKLAELLCLAGHRVTFLNTKHNHNRLLRCTNIQSRLDQYQGRFLLEKVDDGLPDEDPRTAEQFTEILDSLQSVAEPFLREVLCGERFSCNSSKRPPITCIIADGSYYYVLDVAEEMGIPLIFFETISPCCLWVYMCVPKLIEAGELPFKGNDLDAEVRSIPGMEGLLRCRDLPDFCRRDCTADRNAQLVMAEIRNIPRAAGLILNTFEDLEGPFLSHIHSQARNLYAIGPLQLHLKTKLAAQSRELPTAVSNSFWVEDTSCLCWLDSQPLKSVIYISFGSLKNITKDEFLEFWHGIMNSGQRFLWVIRPGSIKGQKLEQHDDFLKELNRGTKGKGLILSWVPQEEVIGHSAIGGFLSHSGWNSTLESIIAGVPMICWPCYVDQQVTSRFVSETWTLGLDMKDTCSRSIIEKMVRDIIERRCDFDQSADKFSKLARQSVAAGGSSHIDLDRLIGDIKKLSLEGDTNASFHS</sequence>
<dbReference type="PhylomeDB" id="A0A068U8U6"/>
<keyword evidence="6" id="KW-1185">Reference proteome</keyword>
<dbReference type="FunFam" id="3.40.50.2000:FF:000056">
    <property type="entry name" value="Glycosyltransferase"/>
    <property type="match status" value="1"/>
</dbReference>
<dbReference type="OrthoDB" id="5835829at2759"/>
<dbReference type="AlphaFoldDB" id="A0A068U8U6"/>
<dbReference type="EC" id="2.4.1.-" evidence="4"/>
<dbReference type="Gramene" id="CDP04614">
    <property type="protein sequence ID" value="CDP04614"/>
    <property type="gene ID" value="GSCOC_T00018619001"/>
</dbReference>
<reference evidence="6" key="1">
    <citation type="journal article" date="2014" name="Science">
        <title>The coffee genome provides insight into the convergent evolution of caffeine biosynthesis.</title>
        <authorList>
            <person name="Denoeud F."/>
            <person name="Carretero-Paulet L."/>
            <person name="Dereeper A."/>
            <person name="Droc G."/>
            <person name="Guyot R."/>
            <person name="Pietrella M."/>
            <person name="Zheng C."/>
            <person name="Alberti A."/>
            <person name="Anthony F."/>
            <person name="Aprea G."/>
            <person name="Aury J.M."/>
            <person name="Bento P."/>
            <person name="Bernard M."/>
            <person name="Bocs S."/>
            <person name="Campa C."/>
            <person name="Cenci A."/>
            <person name="Combes M.C."/>
            <person name="Crouzillat D."/>
            <person name="Da Silva C."/>
            <person name="Daddiego L."/>
            <person name="De Bellis F."/>
            <person name="Dussert S."/>
            <person name="Garsmeur O."/>
            <person name="Gayraud T."/>
            <person name="Guignon V."/>
            <person name="Jahn K."/>
            <person name="Jamilloux V."/>
            <person name="Joet T."/>
            <person name="Labadie K."/>
            <person name="Lan T."/>
            <person name="Leclercq J."/>
            <person name="Lepelley M."/>
            <person name="Leroy T."/>
            <person name="Li L.T."/>
            <person name="Librado P."/>
            <person name="Lopez L."/>
            <person name="Munoz A."/>
            <person name="Noel B."/>
            <person name="Pallavicini A."/>
            <person name="Perrotta G."/>
            <person name="Poncet V."/>
            <person name="Pot D."/>
            <person name="Priyono X."/>
            <person name="Rigoreau M."/>
            <person name="Rouard M."/>
            <person name="Rozas J."/>
            <person name="Tranchant-Dubreuil C."/>
            <person name="VanBuren R."/>
            <person name="Zhang Q."/>
            <person name="Andrade A.C."/>
            <person name="Argout X."/>
            <person name="Bertrand B."/>
            <person name="de Kochko A."/>
            <person name="Graziosi G."/>
            <person name="Henry R.J."/>
            <person name="Jayarama X."/>
            <person name="Ming R."/>
            <person name="Nagai C."/>
            <person name="Rounsley S."/>
            <person name="Sankoff D."/>
            <person name="Giuliano G."/>
            <person name="Albert V.A."/>
            <person name="Wincker P."/>
            <person name="Lashermes P."/>
        </authorList>
    </citation>
    <scope>NUCLEOTIDE SEQUENCE [LARGE SCALE GENOMIC DNA]</scope>
    <source>
        <strain evidence="6">cv. DH200-94</strain>
    </source>
</reference>
<dbReference type="OMA" id="HCRNSRA"/>
<dbReference type="Gene3D" id="3.40.50.2000">
    <property type="entry name" value="Glycogen Phosphorylase B"/>
    <property type="match status" value="2"/>
</dbReference>
<comment type="similarity">
    <text evidence="1 3">Belongs to the UDP-glycosyltransferase family.</text>
</comment>
<keyword evidence="2 3" id="KW-0808">Transferase</keyword>
<evidence type="ECO:0000256" key="1">
    <source>
        <dbReference type="ARBA" id="ARBA00009995"/>
    </source>
</evidence>
<dbReference type="PANTHER" id="PTHR11926">
    <property type="entry name" value="GLUCOSYL/GLUCURONOSYL TRANSFERASES"/>
    <property type="match status" value="1"/>
</dbReference>
<dbReference type="GO" id="GO:0080044">
    <property type="term" value="F:quercetin 7-O-glucosyltransferase activity"/>
    <property type="evidence" value="ECO:0007669"/>
    <property type="project" value="TreeGrafter"/>
</dbReference>
<dbReference type="Pfam" id="PF00201">
    <property type="entry name" value="UDPGT"/>
    <property type="match status" value="1"/>
</dbReference>
<evidence type="ECO:0000313" key="5">
    <source>
        <dbReference type="EMBL" id="CDP04614.1"/>
    </source>
</evidence>
<evidence type="ECO:0000256" key="2">
    <source>
        <dbReference type="ARBA" id="ARBA00022679"/>
    </source>
</evidence>
<dbReference type="InterPro" id="IPR035595">
    <property type="entry name" value="UDP_glycos_trans_CS"/>
</dbReference>
<dbReference type="Proteomes" id="UP000295252">
    <property type="component" value="Chromosome IX"/>
</dbReference>
<dbReference type="EMBL" id="HG739097">
    <property type="protein sequence ID" value="CDP04614.1"/>
    <property type="molecule type" value="Genomic_DNA"/>
</dbReference>
<accession>A0A068U8U6</accession>
<dbReference type="InterPro" id="IPR002213">
    <property type="entry name" value="UDP_glucos_trans"/>
</dbReference>
<dbReference type="PANTHER" id="PTHR11926:SF1427">
    <property type="entry name" value="GLYCOSYLTRANSFERASE"/>
    <property type="match status" value="1"/>
</dbReference>
<evidence type="ECO:0000313" key="6">
    <source>
        <dbReference type="Proteomes" id="UP000295252"/>
    </source>
</evidence>
<gene>
    <name evidence="5" type="ORF">GSCOC_T00018619001</name>
</gene>
<dbReference type="SUPFAM" id="SSF53756">
    <property type="entry name" value="UDP-Glycosyltransferase/glycogen phosphorylase"/>
    <property type="match status" value="1"/>
</dbReference>
<organism evidence="5 6">
    <name type="scientific">Coffea canephora</name>
    <name type="common">Robusta coffee</name>
    <dbReference type="NCBI Taxonomy" id="49390"/>
    <lineage>
        <taxon>Eukaryota</taxon>
        <taxon>Viridiplantae</taxon>
        <taxon>Streptophyta</taxon>
        <taxon>Embryophyta</taxon>
        <taxon>Tracheophyta</taxon>
        <taxon>Spermatophyta</taxon>
        <taxon>Magnoliopsida</taxon>
        <taxon>eudicotyledons</taxon>
        <taxon>Gunneridae</taxon>
        <taxon>Pentapetalae</taxon>
        <taxon>asterids</taxon>
        <taxon>lamiids</taxon>
        <taxon>Gentianales</taxon>
        <taxon>Rubiaceae</taxon>
        <taxon>Ixoroideae</taxon>
        <taxon>Gardenieae complex</taxon>
        <taxon>Bertiereae - Coffeeae clade</taxon>
        <taxon>Coffeeae</taxon>
        <taxon>Coffea</taxon>
    </lineage>
</organism>
<dbReference type="GO" id="GO:0080043">
    <property type="term" value="F:quercetin 3-O-glucosyltransferase activity"/>
    <property type="evidence" value="ECO:0007669"/>
    <property type="project" value="TreeGrafter"/>
</dbReference>
<proteinExistence type="inferred from homology"/>
<dbReference type="CDD" id="cd03784">
    <property type="entry name" value="GT1_Gtf-like"/>
    <property type="match status" value="1"/>
</dbReference>
<evidence type="ECO:0000256" key="3">
    <source>
        <dbReference type="RuleBase" id="RU003718"/>
    </source>
</evidence>
<name>A0A068U8U6_COFCA</name>
<evidence type="ECO:0000256" key="4">
    <source>
        <dbReference type="RuleBase" id="RU362057"/>
    </source>
</evidence>
<dbReference type="InParanoid" id="A0A068U8U6"/>
<keyword evidence="3" id="KW-0328">Glycosyltransferase</keyword>
<protein>
    <recommendedName>
        <fullName evidence="4">Glycosyltransferase</fullName>
        <ecNumber evidence="4">2.4.1.-</ecNumber>
    </recommendedName>
</protein>
<dbReference type="PROSITE" id="PS00375">
    <property type="entry name" value="UDPGT"/>
    <property type="match status" value="1"/>
</dbReference>